<sequence>MKEVRNIGYNAAETTAYDEYNSYTTTTSAIPANTETYVYINQNGISDITADEAGRYSVFDIANWFLLKEEMTQKKLQKLCYYAQAWCYALKGYRLEDTDFQAWVHGPVSPALWERFKSFGYDPIRIKGHVNINLQEEDRRLLEDVWDTYGENTGNALEALTHRELPWLEARKGYEPDERCTVVISPNTMASYYKSIYCGN</sequence>
<evidence type="ECO:0000313" key="2">
    <source>
        <dbReference type="EMBL" id="HJC66785.1"/>
    </source>
</evidence>
<evidence type="ECO:0000313" key="3">
    <source>
        <dbReference type="Proteomes" id="UP000823863"/>
    </source>
</evidence>
<comment type="caution">
    <text evidence="2">The sequence shown here is derived from an EMBL/GenBank/DDBJ whole genome shotgun (WGS) entry which is preliminary data.</text>
</comment>
<accession>A0A9D2PVJ4</accession>
<dbReference type="Pfam" id="PF13274">
    <property type="entry name" value="SocA_Panacea"/>
    <property type="match status" value="1"/>
</dbReference>
<gene>
    <name evidence="2" type="ORF">H9931_08720</name>
</gene>
<dbReference type="Proteomes" id="UP000823863">
    <property type="component" value="Unassembled WGS sequence"/>
</dbReference>
<name>A0A9D2PVJ4_9FIRM</name>
<reference evidence="2" key="2">
    <citation type="submission" date="2021-04" db="EMBL/GenBank/DDBJ databases">
        <authorList>
            <person name="Gilroy R."/>
        </authorList>
    </citation>
    <scope>NUCLEOTIDE SEQUENCE</scope>
    <source>
        <strain evidence="2">CHK198-12963</strain>
    </source>
</reference>
<protein>
    <submittedName>
        <fullName evidence="2">DUF4065 domain-containing protein</fullName>
    </submittedName>
</protein>
<reference evidence="2" key="1">
    <citation type="journal article" date="2021" name="PeerJ">
        <title>Extensive microbial diversity within the chicken gut microbiome revealed by metagenomics and culture.</title>
        <authorList>
            <person name="Gilroy R."/>
            <person name="Ravi A."/>
            <person name="Getino M."/>
            <person name="Pursley I."/>
            <person name="Horton D.L."/>
            <person name="Alikhan N.F."/>
            <person name="Baker D."/>
            <person name="Gharbi K."/>
            <person name="Hall N."/>
            <person name="Watson M."/>
            <person name="Adriaenssens E.M."/>
            <person name="Foster-Nyarko E."/>
            <person name="Jarju S."/>
            <person name="Secka A."/>
            <person name="Antonio M."/>
            <person name="Oren A."/>
            <person name="Chaudhuri R.R."/>
            <person name="La Ragione R."/>
            <person name="Hildebrand F."/>
            <person name="Pallen M.J."/>
        </authorList>
    </citation>
    <scope>NUCLEOTIDE SEQUENCE</scope>
    <source>
        <strain evidence="2">CHK198-12963</strain>
    </source>
</reference>
<evidence type="ECO:0000259" key="1">
    <source>
        <dbReference type="Pfam" id="PF13274"/>
    </source>
</evidence>
<dbReference type="EMBL" id="DWWB01000049">
    <property type="protein sequence ID" value="HJC66785.1"/>
    <property type="molecule type" value="Genomic_DNA"/>
</dbReference>
<proteinExistence type="predicted"/>
<organism evidence="2 3">
    <name type="scientific">Candidatus Enterocloster excrementigallinarum</name>
    <dbReference type="NCBI Taxonomy" id="2838558"/>
    <lineage>
        <taxon>Bacteria</taxon>
        <taxon>Bacillati</taxon>
        <taxon>Bacillota</taxon>
        <taxon>Clostridia</taxon>
        <taxon>Lachnospirales</taxon>
        <taxon>Lachnospiraceae</taxon>
        <taxon>Enterocloster</taxon>
    </lineage>
</organism>
<feature type="domain" description="Antitoxin SocA-like Panacea" evidence="1">
    <location>
        <begin position="76"/>
        <end position="167"/>
    </location>
</feature>
<dbReference type="AlphaFoldDB" id="A0A9D2PVJ4"/>
<dbReference type="InterPro" id="IPR025272">
    <property type="entry name" value="SocA_Panacea"/>
</dbReference>